<dbReference type="InParanoid" id="M4EWK6"/>
<dbReference type="HOGENOM" id="CLU_1572864_0_0_1"/>
<dbReference type="AlphaFoldDB" id="M4EWK6"/>
<dbReference type="Gramene" id="Bra033190.1">
    <property type="protein sequence ID" value="Bra033190.1-P"/>
    <property type="gene ID" value="Bra033190"/>
</dbReference>
<dbReference type="EnsemblPlants" id="Bra033190.1">
    <property type="protein sequence ID" value="Bra033190.1-P"/>
    <property type="gene ID" value="Bra033190"/>
</dbReference>
<reference evidence="2 3" key="2">
    <citation type="journal article" date="2018" name="Hortic Res">
        <title>Improved Brassica rapa reference genome by single-molecule sequencing and chromosome conformation capture technologies.</title>
        <authorList>
            <person name="Zhang L."/>
            <person name="Cai X."/>
            <person name="Wu J."/>
            <person name="Liu M."/>
            <person name="Grob S."/>
            <person name="Cheng F."/>
            <person name="Liang J."/>
            <person name="Cai C."/>
            <person name="Liu Z."/>
            <person name="Liu B."/>
            <person name="Wang F."/>
            <person name="Li S."/>
            <person name="Liu F."/>
            <person name="Li X."/>
            <person name="Cheng L."/>
            <person name="Yang W."/>
            <person name="Li M.H."/>
            <person name="Grossniklaus U."/>
            <person name="Zheng H."/>
            <person name="Wang X."/>
        </authorList>
    </citation>
    <scope>NUCLEOTIDE SEQUENCE [LARGE SCALE GENOMIC DNA]</scope>
    <source>
        <strain evidence="2 3">cv. Chiifu-401-42</strain>
    </source>
</reference>
<evidence type="ECO:0000313" key="2">
    <source>
        <dbReference type="EnsemblPlants" id="Bra033190.1-P"/>
    </source>
</evidence>
<proteinExistence type="predicted"/>
<accession>M4EWK6</accession>
<reference evidence="2 3" key="1">
    <citation type="journal article" date="2011" name="Nat. Genet.">
        <title>The genome of the mesopolyploid crop species Brassica rapa.</title>
        <authorList>
            <consortium name="Brassica rapa Genome Sequencing Project Consortium"/>
            <person name="Wang X."/>
            <person name="Wang H."/>
            <person name="Wang J."/>
            <person name="Sun R."/>
            <person name="Wu J."/>
            <person name="Liu S."/>
            <person name="Bai Y."/>
            <person name="Mun J.H."/>
            <person name="Bancroft I."/>
            <person name="Cheng F."/>
            <person name="Huang S."/>
            <person name="Li X."/>
            <person name="Hua W."/>
            <person name="Wang J."/>
            <person name="Wang X."/>
            <person name="Freeling M."/>
            <person name="Pires J.C."/>
            <person name="Paterson A.H."/>
            <person name="Chalhoub B."/>
            <person name="Wang B."/>
            <person name="Hayward A."/>
            <person name="Sharpe A.G."/>
            <person name="Park B.S."/>
            <person name="Weisshaar B."/>
            <person name="Liu B."/>
            <person name="Li B."/>
            <person name="Liu B."/>
            <person name="Tong C."/>
            <person name="Song C."/>
            <person name="Duran C."/>
            <person name="Peng C."/>
            <person name="Geng C."/>
            <person name="Koh C."/>
            <person name="Lin C."/>
            <person name="Edwards D."/>
            <person name="Mu D."/>
            <person name="Shen D."/>
            <person name="Soumpourou E."/>
            <person name="Li F."/>
            <person name="Fraser F."/>
            <person name="Conant G."/>
            <person name="Lassalle G."/>
            <person name="King G.J."/>
            <person name="Bonnema G."/>
            <person name="Tang H."/>
            <person name="Wang H."/>
            <person name="Belcram H."/>
            <person name="Zhou H."/>
            <person name="Hirakawa H."/>
            <person name="Abe H."/>
            <person name="Guo H."/>
            <person name="Wang H."/>
            <person name="Jin H."/>
            <person name="Parkin I.A."/>
            <person name="Batley J."/>
            <person name="Kim J.S."/>
            <person name="Just J."/>
            <person name="Li J."/>
            <person name="Xu J."/>
            <person name="Deng J."/>
            <person name="Kim J.A."/>
            <person name="Li J."/>
            <person name="Yu J."/>
            <person name="Meng J."/>
            <person name="Wang J."/>
            <person name="Min J."/>
            <person name="Poulain J."/>
            <person name="Wang J."/>
            <person name="Hatakeyama K."/>
            <person name="Wu K."/>
            <person name="Wang L."/>
            <person name="Fang L."/>
            <person name="Trick M."/>
            <person name="Links M.G."/>
            <person name="Zhao M."/>
            <person name="Jin M."/>
            <person name="Ramchiary N."/>
            <person name="Drou N."/>
            <person name="Berkman P.J."/>
            <person name="Cai Q."/>
            <person name="Huang Q."/>
            <person name="Li R."/>
            <person name="Tabata S."/>
            <person name="Cheng S."/>
            <person name="Zhang S."/>
            <person name="Zhang S."/>
            <person name="Huang S."/>
            <person name="Sato S."/>
            <person name="Sun S."/>
            <person name="Kwon S.J."/>
            <person name="Choi S.R."/>
            <person name="Lee T.H."/>
            <person name="Fan W."/>
            <person name="Zhao X."/>
            <person name="Tan X."/>
            <person name="Xu X."/>
            <person name="Wang Y."/>
            <person name="Qiu Y."/>
            <person name="Yin Y."/>
            <person name="Li Y."/>
            <person name="Du Y."/>
            <person name="Liao Y."/>
            <person name="Lim Y."/>
            <person name="Narusaka Y."/>
            <person name="Wang Y."/>
            <person name="Wang Z."/>
            <person name="Li Z."/>
            <person name="Wang Z."/>
            <person name="Xiong Z."/>
            <person name="Zhang Z."/>
        </authorList>
    </citation>
    <scope>NUCLEOTIDE SEQUENCE [LARGE SCALE GENOMIC DNA]</scope>
    <source>
        <strain evidence="2 3">cv. Chiifu-401-42</strain>
    </source>
</reference>
<dbReference type="Proteomes" id="UP000011750">
    <property type="component" value="Chromosome A02"/>
</dbReference>
<reference evidence="2" key="3">
    <citation type="submission" date="2023-03" db="UniProtKB">
        <authorList>
            <consortium name="EnsemblPlants"/>
        </authorList>
    </citation>
    <scope>IDENTIFICATION</scope>
    <source>
        <strain evidence="2">cv. Chiifu-401-42</strain>
    </source>
</reference>
<feature type="region of interest" description="Disordered" evidence="1">
    <location>
        <begin position="18"/>
        <end position="78"/>
    </location>
</feature>
<organism evidence="2 3">
    <name type="scientific">Brassica campestris</name>
    <name type="common">Field mustard</name>
    <dbReference type="NCBI Taxonomy" id="3711"/>
    <lineage>
        <taxon>Eukaryota</taxon>
        <taxon>Viridiplantae</taxon>
        <taxon>Streptophyta</taxon>
        <taxon>Embryophyta</taxon>
        <taxon>Tracheophyta</taxon>
        <taxon>Spermatophyta</taxon>
        <taxon>Magnoliopsida</taxon>
        <taxon>eudicotyledons</taxon>
        <taxon>Gunneridae</taxon>
        <taxon>Pentapetalae</taxon>
        <taxon>rosids</taxon>
        <taxon>malvids</taxon>
        <taxon>Brassicales</taxon>
        <taxon>Brassicaceae</taxon>
        <taxon>Brassiceae</taxon>
        <taxon>Brassica</taxon>
    </lineage>
</organism>
<evidence type="ECO:0000313" key="3">
    <source>
        <dbReference type="Proteomes" id="UP000011750"/>
    </source>
</evidence>
<keyword evidence="3" id="KW-1185">Reference proteome</keyword>
<sequence>MLNSYQAVHVSREHIADFKAGRNQVENDTGNGGQSTTSSSIDGRAGLTTRPARPSAELNQSSSADGRARSNMRPAWPSAELNQSFAELDRTRDQLGNPPCLTNPVRRMAELNRTHNQLGHPPSWTSPVRRMAELERSCCLHLVLAASPFRIRTNMLSFHFDRSHRWNFTI</sequence>
<evidence type="ECO:0000256" key="1">
    <source>
        <dbReference type="SAM" id="MobiDB-lite"/>
    </source>
</evidence>
<protein>
    <submittedName>
        <fullName evidence="2">Uncharacterized protein</fullName>
    </submittedName>
</protein>
<name>M4EWK6_BRACM</name>